<feature type="transmembrane region" description="Helical" evidence="1">
    <location>
        <begin position="9"/>
        <end position="37"/>
    </location>
</feature>
<sequence length="79" mass="9027">MIRKNKPTIWLLLISIVYMVFCCLVFFSLALIAVQLIISHRIAVEQSDIKYILIASIIAGTAAAFRSWLFAKIDERKAR</sequence>
<organism evidence="2 3">
    <name type="scientific">Pantoea dispersa</name>
    <dbReference type="NCBI Taxonomy" id="59814"/>
    <lineage>
        <taxon>Bacteria</taxon>
        <taxon>Pseudomonadati</taxon>
        <taxon>Pseudomonadota</taxon>
        <taxon>Gammaproteobacteria</taxon>
        <taxon>Enterobacterales</taxon>
        <taxon>Erwiniaceae</taxon>
        <taxon>Pantoea</taxon>
    </lineage>
</organism>
<evidence type="ECO:0000313" key="2">
    <source>
        <dbReference type="EMBL" id="TQC75918.1"/>
    </source>
</evidence>
<evidence type="ECO:0000256" key="1">
    <source>
        <dbReference type="SAM" id="Phobius"/>
    </source>
</evidence>
<comment type="caution">
    <text evidence="2">The sequence shown here is derived from an EMBL/GenBank/DDBJ whole genome shotgun (WGS) entry which is preliminary data.</text>
</comment>
<keyword evidence="3" id="KW-1185">Reference proteome</keyword>
<protein>
    <submittedName>
        <fullName evidence="2">Uncharacterized protein</fullName>
    </submittedName>
</protein>
<keyword evidence="1" id="KW-1133">Transmembrane helix</keyword>
<feature type="transmembrane region" description="Helical" evidence="1">
    <location>
        <begin position="49"/>
        <end position="69"/>
    </location>
</feature>
<accession>A0ABY3A0N5</accession>
<gene>
    <name evidence="2" type="ORF">FK492_08485</name>
</gene>
<evidence type="ECO:0000313" key="3">
    <source>
        <dbReference type="Proteomes" id="UP000319715"/>
    </source>
</evidence>
<dbReference type="EMBL" id="VICF01000002">
    <property type="protein sequence ID" value="TQC75918.1"/>
    <property type="molecule type" value="Genomic_DNA"/>
</dbReference>
<keyword evidence="1" id="KW-0472">Membrane</keyword>
<reference evidence="2 3" key="1">
    <citation type="submission" date="2019-06" db="EMBL/GenBank/DDBJ databases">
        <title>Pantoea dispersa Assembly.</title>
        <authorList>
            <person name="Wang J."/>
        </authorList>
    </citation>
    <scope>NUCLEOTIDE SEQUENCE [LARGE SCALE GENOMIC DNA]</scope>
    <source>
        <strain evidence="3">bio</strain>
    </source>
</reference>
<dbReference type="GeneID" id="67454054"/>
<name>A0ABY3A0N5_9GAMM</name>
<dbReference type="RefSeq" id="WP_141495963.1">
    <property type="nucleotide sequence ID" value="NZ_CP082347.1"/>
</dbReference>
<proteinExistence type="predicted"/>
<keyword evidence="1" id="KW-0812">Transmembrane</keyword>
<dbReference type="Proteomes" id="UP000319715">
    <property type="component" value="Unassembled WGS sequence"/>
</dbReference>